<dbReference type="RefSeq" id="WP_128770864.1">
    <property type="nucleotide sequence ID" value="NZ_RXOC01000015.1"/>
</dbReference>
<protein>
    <submittedName>
        <fullName evidence="2">PD-(D/E)XK nuclease family protein</fullName>
    </submittedName>
</protein>
<accession>A0A4Q0M467</accession>
<dbReference type="Proteomes" id="UP000290848">
    <property type="component" value="Unassembled WGS sequence"/>
</dbReference>
<evidence type="ECO:0000259" key="1">
    <source>
        <dbReference type="Pfam" id="PF12705"/>
    </source>
</evidence>
<sequence>MDQIDLFGNVTAKASPVKAVKMRWSFSRLGAFAACPRLGYYHYFGGSKRKAASEPHKDRIQFLKQLSAGHLVAGEIVHKAIRAYLMNVKEEQVWKLSQVISFANMLLDSAIQHTTDMVAGVKREYDHRAPAVIQELFYGTVTADALKDALREKMQVSLTQFYQLADFQEFRDGALQENSLVERKISLNYEGILVEGAIDLMYPMGGRWVIVDWKTGENDSEESSLQLLTYALWAHEELEIPLDAISLFKAFLTEGVAEPLLFSAQELRRAKARILQDIELLKEMEEFGDAGNWEAFSACSQPKVCAQCAYQEICSKE</sequence>
<organism evidence="2 3">
    <name type="scientific">Arcticibacter tournemirensis</name>
    <dbReference type="NCBI Taxonomy" id="699437"/>
    <lineage>
        <taxon>Bacteria</taxon>
        <taxon>Pseudomonadati</taxon>
        <taxon>Bacteroidota</taxon>
        <taxon>Sphingobacteriia</taxon>
        <taxon>Sphingobacteriales</taxon>
        <taxon>Sphingobacteriaceae</taxon>
        <taxon>Arcticibacter</taxon>
    </lineage>
</organism>
<proteinExistence type="predicted"/>
<feature type="domain" description="PD-(D/E)XK endonuclease-like" evidence="1">
    <location>
        <begin position="23"/>
        <end position="314"/>
    </location>
</feature>
<gene>
    <name evidence="2" type="ORF">EKH83_18050</name>
</gene>
<comment type="caution">
    <text evidence="2">The sequence shown here is derived from an EMBL/GenBank/DDBJ whole genome shotgun (WGS) entry which is preliminary data.</text>
</comment>
<evidence type="ECO:0000313" key="2">
    <source>
        <dbReference type="EMBL" id="RXF67731.1"/>
    </source>
</evidence>
<dbReference type="Gene3D" id="3.90.320.10">
    <property type="match status" value="1"/>
</dbReference>
<dbReference type="InterPro" id="IPR011604">
    <property type="entry name" value="PDDEXK-like_dom_sf"/>
</dbReference>
<reference evidence="2 3" key="1">
    <citation type="submission" date="2018-12" db="EMBL/GenBank/DDBJ databases">
        <title>The Draft Genome Sequence of the Soil Bacterium Pedobacter tournemirensis R1.</title>
        <authorList>
            <person name="He J."/>
        </authorList>
    </citation>
    <scope>NUCLEOTIDE SEQUENCE [LARGE SCALE GENOMIC DNA]</scope>
    <source>
        <strain evidence="2 3">R1</strain>
    </source>
</reference>
<name>A0A4Q0M467_9SPHI</name>
<dbReference type="AlphaFoldDB" id="A0A4Q0M467"/>
<dbReference type="InterPro" id="IPR011335">
    <property type="entry name" value="Restrct_endonuc-II-like"/>
</dbReference>
<dbReference type="EMBL" id="RXOC01000015">
    <property type="protein sequence ID" value="RXF67731.1"/>
    <property type="molecule type" value="Genomic_DNA"/>
</dbReference>
<dbReference type="InterPro" id="IPR038726">
    <property type="entry name" value="PDDEXK_AddAB-type"/>
</dbReference>
<evidence type="ECO:0000313" key="3">
    <source>
        <dbReference type="Proteomes" id="UP000290848"/>
    </source>
</evidence>
<dbReference type="Pfam" id="PF12705">
    <property type="entry name" value="PDDEXK_1"/>
    <property type="match status" value="1"/>
</dbReference>
<dbReference type="SUPFAM" id="SSF52980">
    <property type="entry name" value="Restriction endonuclease-like"/>
    <property type="match status" value="1"/>
</dbReference>